<name>A0A2J7QX57_9NEOP</name>
<reference evidence="2 3" key="1">
    <citation type="submission" date="2017-12" db="EMBL/GenBank/DDBJ databases">
        <title>Hemimetabolous genomes reveal molecular basis of termite eusociality.</title>
        <authorList>
            <person name="Harrison M.C."/>
            <person name="Jongepier E."/>
            <person name="Robertson H.M."/>
            <person name="Arning N."/>
            <person name="Bitard-Feildel T."/>
            <person name="Chao H."/>
            <person name="Childers C.P."/>
            <person name="Dinh H."/>
            <person name="Doddapaneni H."/>
            <person name="Dugan S."/>
            <person name="Gowin J."/>
            <person name="Greiner C."/>
            <person name="Han Y."/>
            <person name="Hu H."/>
            <person name="Hughes D.S.T."/>
            <person name="Huylmans A.-K."/>
            <person name="Kemena C."/>
            <person name="Kremer L.P.M."/>
            <person name="Lee S.L."/>
            <person name="Lopez-Ezquerra A."/>
            <person name="Mallet L."/>
            <person name="Monroy-Kuhn J.M."/>
            <person name="Moser A."/>
            <person name="Murali S.C."/>
            <person name="Muzny D.M."/>
            <person name="Otani S."/>
            <person name="Piulachs M.-D."/>
            <person name="Poelchau M."/>
            <person name="Qu J."/>
            <person name="Schaub F."/>
            <person name="Wada-Katsumata A."/>
            <person name="Worley K.C."/>
            <person name="Xie Q."/>
            <person name="Ylla G."/>
            <person name="Poulsen M."/>
            <person name="Gibbs R.A."/>
            <person name="Schal C."/>
            <person name="Richards S."/>
            <person name="Belles X."/>
            <person name="Korb J."/>
            <person name="Bornberg-Bauer E."/>
        </authorList>
    </citation>
    <scope>NUCLEOTIDE SEQUENCE [LARGE SCALE GENOMIC DNA]</scope>
    <source>
        <tissue evidence="2">Whole body</tissue>
    </source>
</reference>
<evidence type="ECO:0000313" key="2">
    <source>
        <dbReference type="EMBL" id="PNF33169.1"/>
    </source>
</evidence>
<comment type="caution">
    <text evidence="2">The sequence shown here is derived from an EMBL/GenBank/DDBJ whole genome shotgun (WGS) entry which is preliminary data.</text>
</comment>
<proteinExistence type="predicted"/>
<evidence type="ECO:0000313" key="3">
    <source>
        <dbReference type="Proteomes" id="UP000235965"/>
    </source>
</evidence>
<organism evidence="2 3">
    <name type="scientific">Cryptotermes secundus</name>
    <dbReference type="NCBI Taxonomy" id="105785"/>
    <lineage>
        <taxon>Eukaryota</taxon>
        <taxon>Metazoa</taxon>
        <taxon>Ecdysozoa</taxon>
        <taxon>Arthropoda</taxon>
        <taxon>Hexapoda</taxon>
        <taxon>Insecta</taxon>
        <taxon>Pterygota</taxon>
        <taxon>Neoptera</taxon>
        <taxon>Polyneoptera</taxon>
        <taxon>Dictyoptera</taxon>
        <taxon>Blattodea</taxon>
        <taxon>Blattoidea</taxon>
        <taxon>Termitoidae</taxon>
        <taxon>Kalotermitidae</taxon>
        <taxon>Cryptotermitinae</taxon>
        <taxon>Cryptotermes</taxon>
    </lineage>
</organism>
<protein>
    <submittedName>
        <fullName evidence="2">Uncharacterized protein</fullName>
    </submittedName>
</protein>
<keyword evidence="3" id="KW-1185">Reference proteome</keyword>
<gene>
    <name evidence="2" type="ORF">B7P43_G13396</name>
</gene>
<accession>A0A2J7QX57</accession>
<evidence type="ECO:0000256" key="1">
    <source>
        <dbReference type="SAM" id="MobiDB-lite"/>
    </source>
</evidence>
<feature type="region of interest" description="Disordered" evidence="1">
    <location>
        <begin position="12"/>
        <end position="59"/>
    </location>
</feature>
<sequence>MPLYLYLINSPSSTADVPSMPSAAGCHLDNKDPMSVTDSEAAREVTSDELQSNLKRSEKNTEWECIDPVGLHPEEGRTVAETADTVNGKDDSAGEYFIANVTRNKSVTSEMYLNIGEDGDKAVEPGTAVQWDLVVGDSHDDDYLSDDCVFEDDVAVKKKKK</sequence>
<dbReference type="EMBL" id="NEVH01009393">
    <property type="protein sequence ID" value="PNF33169.1"/>
    <property type="molecule type" value="Genomic_DNA"/>
</dbReference>
<dbReference type="Proteomes" id="UP000235965">
    <property type="component" value="Unassembled WGS sequence"/>
</dbReference>
<dbReference type="AlphaFoldDB" id="A0A2J7QX57"/>